<comment type="caution">
    <text evidence="1">The sequence shown here is derived from an EMBL/GenBank/DDBJ whole genome shotgun (WGS) entry which is preliminary data.</text>
</comment>
<organism evidence="1 2">
    <name type="scientific">Parvularcula maris</name>
    <dbReference type="NCBI Taxonomy" id="2965077"/>
    <lineage>
        <taxon>Bacteria</taxon>
        <taxon>Pseudomonadati</taxon>
        <taxon>Pseudomonadota</taxon>
        <taxon>Alphaproteobacteria</taxon>
        <taxon>Parvularculales</taxon>
        <taxon>Parvularculaceae</taxon>
        <taxon>Parvularcula</taxon>
    </lineage>
</organism>
<sequence length="316" mass="33424">MMFPSLLLTAALLLSEARFPLESCRTVELRDEESGALVAGMEDVTLIADGRGLLVSAYDRLQDQTGGVYRVDKPWPRAERWSARNLTPGSKPHGIAARPGGGFTVIDRSAPGGTALLTVLPDGTKRFEDVGEGEAFPLCAANDLAFDGKGGGFVTIDRGGCGGFWQRLFGGKAASVRQLAPGLPVTADKLSLANGIAPQDGAVWVADMRAKHLVPLGGGEPVELPGAPDNLNASEEGIVAALQPSLWRFGLYRYGHRERAPSLIMLVEPRKGRREVLFEDETGELFPGATAAVLDGSVLFAGSVAGDRLLTCDLSE</sequence>
<dbReference type="Gene3D" id="2.120.10.30">
    <property type="entry name" value="TolB, C-terminal domain"/>
    <property type="match status" value="1"/>
</dbReference>
<evidence type="ECO:0000313" key="1">
    <source>
        <dbReference type="EMBL" id="MCQ8183787.1"/>
    </source>
</evidence>
<keyword evidence="2" id="KW-1185">Reference proteome</keyword>
<dbReference type="InterPro" id="IPR011042">
    <property type="entry name" value="6-blade_b-propeller_TolB-like"/>
</dbReference>
<protein>
    <recommendedName>
        <fullName evidence="3">SMP-30/Gluconolactonase/LRE-like region domain-containing protein</fullName>
    </recommendedName>
</protein>
<evidence type="ECO:0000313" key="2">
    <source>
        <dbReference type="Proteomes" id="UP001142610"/>
    </source>
</evidence>
<gene>
    <name evidence="1" type="ORF">NOG11_00140</name>
</gene>
<dbReference type="AlphaFoldDB" id="A0A9X2L7S7"/>
<dbReference type="SUPFAM" id="SSF63829">
    <property type="entry name" value="Calcium-dependent phosphotriesterase"/>
    <property type="match status" value="1"/>
</dbReference>
<dbReference type="RefSeq" id="WP_256617590.1">
    <property type="nucleotide sequence ID" value="NZ_JANIBC010000001.1"/>
</dbReference>
<evidence type="ECO:0008006" key="3">
    <source>
        <dbReference type="Google" id="ProtNLM"/>
    </source>
</evidence>
<dbReference type="EMBL" id="JANIBC010000001">
    <property type="protein sequence ID" value="MCQ8183787.1"/>
    <property type="molecule type" value="Genomic_DNA"/>
</dbReference>
<dbReference type="Proteomes" id="UP001142610">
    <property type="component" value="Unassembled WGS sequence"/>
</dbReference>
<proteinExistence type="predicted"/>
<name>A0A9X2L7S7_9PROT</name>
<reference evidence="1" key="1">
    <citation type="submission" date="2022-07" db="EMBL/GenBank/DDBJ databases">
        <title>Parvularcula maris sp. nov., an algicidal bacterium isolated from seawater.</title>
        <authorList>
            <person name="Li F."/>
        </authorList>
    </citation>
    <scope>NUCLEOTIDE SEQUENCE</scope>
    <source>
        <strain evidence="1">BGMRC 0090</strain>
    </source>
</reference>
<accession>A0A9X2L7S7</accession>